<dbReference type="RefSeq" id="WP_096331250.1">
    <property type="nucleotide sequence ID" value="NZ_FOMX01000008.1"/>
</dbReference>
<sequence length="2590" mass="281885">MADTSSRIPDEQGFDSAAAAVRSEPERADRWDQVEALGEPERAAAIAALYREILAKDLTPAAATVVGQRAVAFFEEWFPGDEAALTEVLRRVLAVQPGDGWAFQRLTAVLTLNERWSELLALYDQVLAQATLDEARRIGILEEATDIARDFAGQPDHAVDYMQQLLALRPSDARLEAALERLLEKQGRHRDLISLYKRRIGLLGREATTGLPVKIAELWLDRLAQPGEALEELRGLLKDDVGNREAWALLERILVLGEASTAVRTGALDLLRTSYDAAGLREEVIRILGVALGFAEPQAAIGLHRELAERLVTAGRPAPAMEHYVAVVGALPGSEGDHRRLRHLAELHGEHALHVKGLAAAAASEPDPARRAALWAEAGDVHRESLGDHAGAIGLYQQVLGEPQADRALALRVARLLDELLAQAGQAAERLTVLERLGELETGPAQTTVLGEAAKLAFGSGDPERALKSWRARLALDAEDPEALTAAIAVLEGLGRWGEVVEVLRQRAGGPVPEHQRRADLVRIAGIQAEQLADLPGAIATWQEIVRGFGESEQTVEALASLLAQVTRWPDLADLLDRAAGRGTARLADLSTRLGDVFRTQLDAPGRAVACYDTALTADPAHEGARAGLLATLETEARAGAVEVLGKLYRGRGEWADLASIVDARMAGAEGDAVKQVDILRETARLHEAHTGDKPAAVAALARAFPLAPADRSIERDLLRLSEETGDFGPAATAFHQAAGVPIAGEPHRATELRLAEARLAEHKLGDAARALAAYQAVLSATRSDAEAVRGAIRTAAAVGDFSAAAHALLGQIVGDQKIDEATFALVEGLAGEHAGWDRLTLSLEAAANAGKGSLTPELYAFVAARVALWHRDRRNDGAAAREALLRSVAAQPGHRERLRTLAELQRAAPEPALIDTLLALDGLSETDFDSLYEASELALGLLGDTDITRDILQRLLARATALWSRGVATTGARSNAACVGWSAQKLAQLHEQDGDRKAAAELLAKVSTLPFEQPVAQDMRVRSAGIFAELGDRQRAIALYEVALDSNPDDLQVLRLLGPLLQAEERFPELLKLRKHELSKEPDAARRLELRLEIARLVGVIEQRGGRVEALRSNLQDDPSHDPSLAALTEILADKASPDELAKFLGEHAARLEQVDDKPRAVRLWTQLAELAERRIGDVELALSSHRRAAALAPNFHNLDALARLHVARSEPAEAVPWLTERLVRTPDGPERTDVVLGLASALLGAGRNVKAIEVLTRAVSDHPAEARTRDLLIKLVREAGDWERLASLLQVAAEHTEDREQVLAFLYEAAAIVRDRLGELDRAIPVLERLHALVPDDRGVLAYLADALISGERWADAQGVLERLLADFGRRRPPERAHVHYKLAQVARALGDTKTAVAQLELATAIDVGDVASLQLLAELSRDAGDLARAERSYRALLLAARRRGVDGDERLIGIAEAQYELSRLAEGRGQTDLAQELLGSAIEAALQDDREARKLQRALRSRGDAPLLVRVLRSRLAAAQDPAARASVLGDLADALDATGQAEEALGLRLEALQQDPGSPALQQSAAEQAARLGQSARYVDAVLALVDRARRKQDAGLQADLLLRAADVVERELVDHARAAELYGRVEAGGQRVVEAWMGLARLAAARGDSARQVELLERIANAPDDAMSPEVRARAAFGLAELQLAAPESRDAGVAAMRRALQTEPRLDLAEPVLRRALAAAPDHKELGELYEQVVRKIGDRHALLTWLEQKVNVEGIDPQVAEDASNLALELGEAERSEKLLVRRIELAGEREGSGQSIAETYLTLAERRKTAGDLRGAVEYLRESAASWQLPRTFELQLEIAGLAAAQPDQLALAAEIYEDLLLQEPSNKAVWAPLMEVYRKTGDQSRLQQLVESTLPSLAEVGERNQLRLDLVAALLQGEGHEQEVVRLLKDVLMEEPGHKQAEALLAEVFEKTGFDSELVDLLNQQILTAQGAGDSEGVIAASLRLGDLLRKTQPDEARTVYRTALDFAPQSRALIEAMLSLTEGEHDPRERAEIGERLLAIETGEAAVRLTLDLASQYDKLGDREATSRVLEAGHKAAPDSDVLRERLEAWYRERGEFERLAELLVASADRAIDPTRAVTLLREASSIYVDQLMDAQKSAEVLRIAVAIDPNDNELLREFIARLCDTGEHASAVEELTKAIDWRPLEQDEQVEFLRRRAELRMIIGDEARASADLEEAYGLVGAELIPDLIDGLERWRSAAAKRGDRDGERSATLRLADILRKEGADDQARHALSGWIDHAPGDTEALRQLTAMDISAGRWESVIETATKLVAAESGEEQIKAVMQLVHACERVGRPHDAQAGLEAAHKAQPKNEVVRARLKQILEETENYPALARLLISEAEVITDEGTRFVMLRQAGELLLDEDADAAIDALKRALKLRPADQAVNLLLVEAYAAAEQFDEANAILDAAIEAMKGRRSPDLCAMQYRKAMIAGAQENYEQELHWLKEAHNTDRNNGDVAVALATLAEQLEDYDLAIRVLRSIALMEAAPMSRAVAYLRQGFIAERRGDRQKAVLWGRKALMEDPNCTEATDFLRQIGEL</sequence>
<dbReference type="Gene3D" id="1.25.40.10">
    <property type="entry name" value="Tetratricopeptide repeat domain"/>
    <property type="match status" value="11"/>
</dbReference>
<name>A0A1I1XNF6_9BACT</name>
<evidence type="ECO:0000256" key="1">
    <source>
        <dbReference type="ARBA" id="ARBA00022737"/>
    </source>
</evidence>
<dbReference type="InterPro" id="IPR051012">
    <property type="entry name" value="CellSynth/LPSAsmb/PSIAsmb"/>
</dbReference>
<dbReference type="InterPro" id="IPR011990">
    <property type="entry name" value="TPR-like_helical_dom_sf"/>
</dbReference>
<dbReference type="PANTHER" id="PTHR45586:SF1">
    <property type="entry name" value="LIPOPOLYSACCHARIDE ASSEMBLY PROTEIN B"/>
    <property type="match status" value="1"/>
</dbReference>
<dbReference type="OrthoDB" id="5244639at2"/>
<organism evidence="4 5">
    <name type="scientific">Nannocystis exedens</name>
    <dbReference type="NCBI Taxonomy" id="54"/>
    <lineage>
        <taxon>Bacteria</taxon>
        <taxon>Pseudomonadati</taxon>
        <taxon>Myxococcota</taxon>
        <taxon>Polyangia</taxon>
        <taxon>Nannocystales</taxon>
        <taxon>Nannocystaceae</taxon>
        <taxon>Nannocystis</taxon>
    </lineage>
</organism>
<proteinExistence type="predicted"/>
<evidence type="ECO:0000256" key="2">
    <source>
        <dbReference type="ARBA" id="ARBA00022803"/>
    </source>
</evidence>
<dbReference type="SUPFAM" id="SSF48452">
    <property type="entry name" value="TPR-like"/>
    <property type="match status" value="7"/>
</dbReference>
<gene>
    <name evidence="4" type="ORF">SAMN02745121_02896</name>
</gene>
<evidence type="ECO:0000313" key="5">
    <source>
        <dbReference type="Proteomes" id="UP000199400"/>
    </source>
</evidence>
<dbReference type="Pfam" id="PF14559">
    <property type="entry name" value="TPR_19"/>
    <property type="match status" value="2"/>
</dbReference>
<protein>
    <submittedName>
        <fullName evidence="4">Lipopolysaccharide biosynthesis regulator YciM, contains six TPR domains and a predicted metal-binding C-terminal domain</fullName>
    </submittedName>
</protein>
<reference evidence="5" key="1">
    <citation type="submission" date="2016-10" db="EMBL/GenBank/DDBJ databases">
        <authorList>
            <person name="Varghese N."/>
            <person name="Submissions S."/>
        </authorList>
    </citation>
    <scope>NUCLEOTIDE SEQUENCE [LARGE SCALE GENOMIC DNA]</scope>
    <source>
        <strain evidence="5">ATCC 25963</strain>
    </source>
</reference>
<dbReference type="PANTHER" id="PTHR45586">
    <property type="entry name" value="TPR REPEAT-CONTAINING PROTEIN PA4667"/>
    <property type="match status" value="1"/>
</dbReference>
<keyword evidence="2" id="KW-0802">TPR repeat</keyword>
<evidence type="ECO:0000313" key="4">
    <source>
        <dbReference type="EMBL" id="SFE07323.1"/>
    </source>
</evidence>
<dbReference type="Proteomes" id="UP000199400">
    <property type="component" value="Unassembled WGS sequence"/>
</dbReference>
<keyword evidence="1" id="KW-0677">Repeat</keyword>
<dbReference type="EMBL" id="FOMX01000008">
    <property type="protein sequence ID" value="SFE07323.1"/>
    <property type="molecule type" value="Genomic_DNA"/>
</dbReference>
<dbReference type="STRING" id="54.SAMN02745121_02896"/>
<dbReference type="InterPro" id="IPR019734">
    <property type="entry name" value="TPR_rpt"/>
</dbReference>
<accession>A0A1I1XNF6</accession>
<evidence type="ECO:0000256" key="3">
    <source>
        <dbReference type="SAM" id="MobiDB-lite"/>
    </source>
</evidence>
<keyword evidence="5" id="KW-1185">Reference proteome</keyword>
<dbReference type="SMART" id="SM00028">
    <property type="entry name" value="TPR"/>
    <property type="match status" value="12"/>
</dbReference>
<feature type="region of interest" description="Disordered" evidence="3">
    <location>
        <begin position="1"/>
        <end position="30"/>
    </location>
</feature>